<dbReference type="InterPro" id="IPR050445">
    <property type="entry name" value="Bact_polysacc_biosynth/exp"/>
</dbReference>
<dbReference type="Pfam" id="PF13807">
    <property type="entry name" value="GNVR"/>
    <property type="match status" value="1"/>
</dbReference>
<dbReference type="InterPro" id="IPR003856">
    <property type="entry name" value="LPS_length_determ_N"/>
</dbReference>
<feature type="domain" description="Polysaccharide chain length determinant N-terminal" evidence="13">
    <location>
        <begin position="5"/>
        <end position="95"/>
    </location>
</feature>
<keyword evidence="8 12" id="KW-1133">Transmembrane helix</keyword>
<evidence type="ECO:0000313" key="16">
    <source>
        <dbReference type="Proteomes" id="UP000789707"/>
    </source>
</evidence>
<evidence type="ECO:0000256" key="10">
    <source>
        <dbReference type="ARBA" id="ARBA00023169"/>
    </source>
</evidence>
<dbReference type="Proteomes" id="UP000789707">
    <property type="component" value="Unassembled WGS sequence"/>
</dbReference>
<keyword evidence="5" id="KW-1003">Cell membrane</keyword>
<name>A0ABM8Z6N0_9LACO</name>
<reference evidence="15 16" key="1">
    <citation type="submission" date="2021-11" db="EMBL/GenBank/DDBJ databases">
        <authorList>
            <person name="Depoorter E."/>
        </authorList>
    </citation>
    <scope>NUCLEOTIDE SEQUENCE [LARGE SCALE GENOMIC DNA]</scope>
    <source>
        <strain evidence="15 16">LMG 24289</strain>
    </source>
</reference>
<gene>
    <name evidence="15" type="primary">cap8A</name>
    <name evidence="15" type="ORF">WFA24289_00790</name>
</gene>
<keyword evidence="7" id="KW-0972">Capsule biogenesis/degradation</keyword>
<keyword evidence="9 12" id="KW-0472">Membrane</keyword>
<proteinExistence type="inferred from homology"/>
<evidence type="ECO:0000256" key="11">
    <source>
        <dbReference type="ARBA" id="ARBA00045736"/>
    </source>
</evidence>
<evidence type="ECO:0000256" key="2">
    <source>
        <dbReference type="ARBA" id="ARBA00005132"/>
    </source>
</evidence>
<evidence type="ECO:0000256" key="9">
    <source>
        <dbReference type="ARBA" id="ARBA00023136"/>
    </source>
</evidence>
<dbReference type="Pfam" id="PF02706">
    <property type="entry name" value="Wzz"/>
    <property type="match status" value="1"/>
</dbReference>
<dbReference type="PANTHER" id="PTHR32309:SF13">
    <property type="entry name" value="FERRIC ENTEROBACTIN TRANSPORT PROTEIN FEPE"/>
    <property type="match status" value="1"/>
</dbReference>
<comment type="caution">
    <text evidence="15">The sequence shown here is derived from an EMBL/GenBank/DDBJ whole genome shotgun (WGS) entry which is preliminary data.</text>
</comment>
<comment type="similarity">
    <text evidence="3">Belongs to the CpsC/CapA family.</text>
</comment>
<accession>A0ABM8Z6N0</accession>
<evidence type="ECO:0000256" key="6">
    <source>
        <dbReference type="ARBA" id="ARBA00022692"/>
    </source>
</evidence>
<feature type="domain" description="Tyrosine-protein kinase G-rich" evidence="14">
    <location>
        <begin position="183"/>
        <end position="235"/>
    </location>
</feature>
<protein>
    <recommendedName>
        <fullName evidence="4">Capsular polysaccharide biosynthesis protein CpsC</fullName>
    </recommendedName>
</protein>
<keyword evidence="10" id="KW-0270">Exopolysaccharide synthesis</keyword>
<sequence>MENVIDLQKLWKLFRKGWLLIFILAILFGGLSFFVSKFVLNKEYASTVSLLVNRVDNNNNIGAQYGAQQADVQLISTYKNIITQPIILNNVAKNLSTNQKIIVSPAKEPEYGRNRFGEKIILKEGKSAVYRYQPAKYKIDASTLAKSISITSDVNSQVFNITVKNKNSQEAADIANEIAKVFKNKIVKLMSVKNVSIVSKALVNNKPISPNMKLITLLGFVFGAIIGFMILVVREITDRSVKSIDFYTNDLNINDLGTLFMVEKVPTYREYIQENLDKKIMNDKKMHRRRV</sequence>
<evidence type="ECO:0000259" key="13">
    <source>
        <dbReference type="Pfam" id="PF02706"/>
    </source>
</evidence>
<feature type="transmembrane region" description="Helical" evidence="12">
    <location>
        <begin position="214"/>
        <end position="233"/>
    </location>
</feature>
<comment type="subcellular location">
    <subcellularLocation>
        <location evidence="1">Cell membrane</location>
        <topology evidence="1">Multi-pass membrane protein</topology>
    </subcellularLocation>
</comment>
<evidence type="ECO:0000259" key="14">
    <source>
        <dbReference type="Pfam" id="PF13807"/>
    </source>
</evidence>
<feature type="transmembrane region" description="Helical" evidence="12">
    <location>
        <begin position="18"/>
        <end position="40"/>
    </location>
</feature>
<evidence type="ECO:0000256" key="4">
    <source>
        <dbReference type="ARBA" id="ARBA00020739"/>
    </source>
</evidence>
<evidence type="ECO:0000256" key="5">
    <source>
        <dbReference type="ARBA" id="ARBA00022475"/>
    </source>
</evidence>
<evidence type="ECO:0000256" key="7">
    <source>
        <dbReference type="ARBA" id="ARBA00022903"/>
    </source>
</evidence>
<evidence type="ECO:0000256" key="1">
    <source>
        <dbReference type="ARBA" id="ARBA00004651"/>
    </source>
</evidence>
<dbReference type="RefSeq" id="WP_230096546.1">
    <property type="nucleotide sequence ID" value="NZ_CAKKNS010000002.1"/>
</dbReference>
<dbReference type="EMBL" id="CAKKNS010000002">
    <property type="protein sequence ID" value="CAH0416486.1"/>
    <property type="molecule type" value="Genomic_DNA"/>
</dbReference>
<keyword evidence="16" id="KW-1185">Reference proteome</keyword>
<evidence type="ECO:0000256" key="3">
    <source>
        <dbReference type="ARBA" id="ARBA00006683"/>
    </source>
</evidence>
<dbReference type="InterPro" id="IPR032807">
    <property type="entry name" value="GNVR"/>
</dbReference>
<organism evidence="15 16">
    <name type="scientific">Periweissella fabaria</name>
    <dbReference type="NCBI Taxonomy" id="546157"/>
    <lineage>
        <taxon>Bacteria</taxon>
        <taxon>Bacillati</taxon>
        <taxon>Bacillota</taxon>
        <taxon>Bacilli</taxon>
        <taxon>Lactobacillales</taxon>
        <taxon>Lactobacillaceae</taxon>
        <taxon>Periweissella</taxon>
    </lineage>
</organism>
<keyword evidence="6 12" id="KW-0812">Transmembrane</keyword>
<evidence type="ECO:0000256" key="12">
    <source>
        <dbReference type="SAM" id="Phobius"/>
    </source>
</evidence>
<comment type="pathway">
    <text evidence="2">Capsule biogenesis; capsule polysaccharide biosynthesis.</text>
</comment>
<evidence type="ECO:0000256" key="8">
    <source>
        <dbReference type="ARBA" id="ARBA00022989"/>
    </source>
</evidence>
<comment type="function">
    <text evidence="11">Required for CpsD phosphorylation. Involved in the regulation of capsular polysaccharide biosynthesis. May be part of a complex that directs the coordinated polymerization and export to the cell surface of the capsular polysaccharide.</text>
</comment>
<evidence type="ECO:0000313" key="15">
    <source>
        <dbReference type="EMBL" id="CAH0416486.1"/>
    </source>
</evidence>
<dbReference type="PANTHER" id="PTHR32309">
    <property type="entry name" value="TYROSINE-PROTEIN KINASE"/>
    <property type="match status" value="1"/>
</dbReference>